<dbReference type="InterPro" id="IPR041617">
    <property type="entry name" value="TPR_MalT"/>
</dbReference>
<dbReference type="InterPro" id="IPR059106">
    <property type="entry name" value="WHD_MalT"/>
</dbReference>
<dbReference type="Gene3D" id="1.25.40.10">
    <property type="entry name" value="Tetratricopeptide repeat domain"/>
    <property type="match status" value="1"/>
</dbReference>
<dbReference type="CDD" id="cd06170">
    <property type="entry name" value="LuxR_C_like"/>
    <property type="match status" value="1"/>
</dbReference>
<dbReference type="SMART" id="SM00421">
    <property type="entry name" value="HTH_LUXR"/>
    <property type="match status" value="1"/>
</dbReference>
<dbReference type="InterPro" id="IPR027417">
    <property type="entry name" value="P-loop_NTPase"/>
</dbReference>
<dbReference type="SUPFAM" id="SSF52540">
    <property type="entry name" value="P-loop containing nucleoside triphosphate hydrolases"/>
    <property type="match status" value="1"/>
</dbReference>
<dbReference type="RefSeq" id="WP_114337356.1">
    <property type="nucleotide sequence ID" value="NZ_QPID01000002.1"/>
</dbReference>
<organism evidence="5 6">
    <name type="scientific">Corallincola holothuriorum</name>
    <dbReference type="NCBI Taxonomy" id="2282215"/>
    <lineage>
        <taxon>Bacteria</taxon>
        <taxon>Pseudomonadati</taxon>
        <taxon>Pseudomonadota</taxon>
        <taxon>Gammaproteobacteria</taxon>
        <taxon>Alteromonadales</taxon>
        <taxon>Psychromonadaceae</taxon>
        <taxon>Corallincola</taxon>
    </lineage>
</organism>
<accession>A0A368NP36</accession>
<dbReference type="SUPFAM" id="SSF46894">
    <property type="entry name" value="C-terminal effector domain of the bipartite response regulators"/>
    <property type="match status" value="1"/>
</dbReference>
<protein>
    <recommendedName>
        <fullName evidence="4">HTH luxR-type domain-containing protein</fullName>
    </recommendedName>
</protein>
<dbReference type="GO" id="GO:0006355">
    <property type="term" value="P:regulation of DNA-templated transcription"/>
    <property type="evidence" value="ECO:0007669"/>
    <property type="project" value="InterPro"/>
</dbReference>
<name>A0A368NP36_9GAMM</name>
<keyword evidence="3" id="KW-0804">Transcription</keyword>
<dbReference type="PRINTS" id="PR00038">
    <property type="entry name" value="HTHLUXR"/>
</dbReference>
<evidence type="ECO:0000256" key="3">
    <source>
        <dbReference type="ARBA" id="ARBA00023163"/>
    </source>
</evidence>
<comment type="caution">
    <text evidence="5">The sequence shown here is derived from an EMBL/GenBank/DDBJ whole genome shotgun (WGS) entry which is preliminary data.</text>
</comment>
<dbReference type="OrthoDB" id="1123107at2"/>
<dbReference type="PANTHER" id="PTHR44688">
    <property type="entry name" value="DNA-BINDING TRANSCRIPTIONAL ACTIVATOR DEVR_DOSR"/>
    <property type="match status" value="1"/>
</dbReference>
<dbReference type="GO" id="GO:0003677">
    <property type="term" value="F:DNA binding"/>
    <property type="evidence" value="ECO:0007669"/>
    <property type="project" value="UniProtKB-KW"/>
</dbReference>
<keyword evidence="6" id="KW-1185">Reference proteome</keyword>
<dbReference type="InterPro" id="IPR000792">
    <property type="entry name" value="Tscrpt_reg_LuxR_C"/>
</dbReference>
<dbReference type="PROSITE" id="PS00622">
    <property type="entry name" value="HTH_LUXR_1"/>
    <property type="match status" value="1"/>
</dbReference>
<dbReference type="InterPro" id="IPR011990">
    <property type="entry name" value="TPR-like_helical_dom_sf"/>
</dbReference>
<proteinExistence type="predicted"/>
<dbReference type="Pfam" id="PF17874">
    <property type="entry name" value="TPR_MalT"/>
    <property type="match status" value="1"/>
</dbReference>
<dbReference type="Pfam" id="PF00196">
    <property type="entry name" value="GerE"/>
    <property type="match status" value="1"/>
</dbReference>
<gene>
    <name evidence="5" type="ORF">DU002_05535</name>
</gene>
<evidence type="ECO:0000313" key="5">
    <source>
        <dbReference type="EMBL" id="RCU51926.1"/>
    </source>
</evidence>
<keyword evidence="2" id="KW-0238">DNA-binding</keyword>
<dbReference type="AlphaFoldDB" id="A0A368NP36"/>
<dbReference type="Proteomes" id="UP000252558">
    <property type="component" value="Unassembled WGS sequence"/>
</dbReference>
<dbReference type="InterPro" id="IPR016032">
    <property type="entry name" value="Sig_transdc_resp-reg_C-effctor"/>
</dbReference>
<feature type="domain" description="HTH luxR-type" evidence="4">
    <location>
        <begin position="799"/>
        <end position="864"/>
    </location>
</feature>
<dbReference type="PANTHER" id="PTHR44688:SF16">
    <property type="entry name" value="DNA-BINDING TRANSCRIPTIONAL ACTIVATOR DEVR_DOSR"/>
    <property type="match status" value="1"/>
</dbReference>
<dbReference type="InterPro" id="IPR036388">
    <property type="entry name" value="WH-like_DNA-bd_sf"/>
</dbReference>
<keyword evidence="1" id="KW-0805">Transcription regulation</keyword>
<evidence type="ECO:0000259" key="4">
    <source>
        <dbReference type="PROSITE" id="PS50043"/>
    </source>
</evidence>
<reference evidence="5 6" key="1">
    <citation type="submission" date="2018-07" db="EMBL/GenBank/DDBJ databases">
        <title>Corallincola holothuriorum sp. nov., a new facultative anaerobe isolated from sea cucumber Apostichopus japonicus.</title>
        <authorList>
            <person name="Xia H."/>
        </authorList>
    </citation>
    <scope>NUCLEOTIDE SEQUENCE [LARGE SCALE GENOMIC DNA]</scope>
    <source>
        <strain evidence="5 6">C4</strain>
    </source>
</reference>
<dbReference type="Pfam" id="PF25873">
    <property type="entry name" value="WHD_MalT"/>
    <property type="match status" value="1"/>
</dbReference>
<dbReference type="EMBL" id="QPID01000002">
    <property type="protein sequence ID" value="RCU51926.1"/>
    <property type="molecule type" value="Genomic_DNA"/>
</dbReference>
<dbReference type="SUPFAM" id="SSF48452">
    <property type="entry name" value="TPR-like"/>
    <property type="match status" value="1"/>
</dbReference>
<evidence type="ECO:0000256" key="2">
    <source>
        <dbReference type="ARBA" id="ARBA00023125"/>
    </source>
</evidence>
<sequence>MIATEALAVSSLDAAPCTNELSPLDPLWQLNPALANPPNTRITLLHAPTGYGKSSLAMHWLSQWQGCCFGIKLDPSDNLLSAFVIHLTQVLNLPTIAAEQELSQASDNAILSVLKAQLQQWQPSQPALLVCDNLHLITEPSIQQLLLFLFDLGLFKLILCSRHAHADWLSHYDLQGELSVVDRHDLQLSMAQVTALTQSVDTNLSTEWQQQTQQALQGWPAPWRMVLRLCGRGVPSDQVDLDEIGANLSDYLVQQTIQPLPPAQQHLLLSLVPFAQFDDALLTALDPQQPHKAWLSKLILEQLFISRTDTGQYQMVPFFRQALNHYLVINDPERLEIANHNACRALLKRQQWHAAAELVKQQHSPMLAIDWLESVGWHCFHLAHYRLLDDVFSLLSTEQKQHHPEIALLYGWWLLEAQKDSGLSNQWVQQLPLPEWDEPQVARFKVLQAETHYQFDLLAEALRYAEQALPLLTLPHDRLSAMFTRAMALLWLGQVDDAAKQLQHLQPLANTEHQHHIALAATLRLANVAQIRGHIQKAQALAEQAHELAQQRQLLSDHLYDAIQRTLVEIYLQQGDLSSAQKALERGEELTHPRGDYWLFPYVTWRLAIALLQGKPTSSLISDLETRLANDFMCRQWRHRARTVLQMCFQWRGEKEKLRQLEQQLSWHKSPKTIPDLQDNLLFGRNRLLAGQVLPHDFSLQAPYWDEIGACQVAAQLRWIEAMTEWNKGNSASLKSVTKTIQAWLEQRYIAEFLLLGEQGLSLWRKLNNDFKDNAKALDSLACWQQLTMQTAKQTSPPVLPPDERLTKKEWQVLQGIGRGYSNEQIAAQMHVALSTIKSHVNHIYSKLDINDRKAAKVIAAKLSRKD</sequence>
<evidence type="ECO:0000256" key="1">
    <source>
        <dbReference type="ARBA" id="ARBA00023015"/>
    </source>
</evidence>
<dbReference type="Gene3D" id="1.10.10.10">
    <property type="entry name" value="Winged helix-like DNA-binding domain superfamily/Winged helix DNA-binding domain"/>
    <property type="match status" value="1"/>
</dbReference>
<dbReference type="PROSITE" id="PS50043">
    <property type="entry name" value="HTH_LUXR_2"/>
    <property type="match status" value="1"/>
</dbReference>
<evidence type="ECO:0000313" key="6">
    <source>
        <dbReference type="Proteomes" id="UP000252558"/>
    </source>
</evidence>